<comment type="function">
    <text evidence="7">Functions as a peptidoglycan terminase that cleaves nascent peptidoglycan strands endolytically to terminate their elongation.</text>
</comment>
<keyword evidence="1 7" id="KW-1003">Cell membrane</keyword>
<dbReference type="PANTHER" id="PTHR30518:SF2">
    <property type="entry name" value="ENDOLYTIC MUREIN TRANSGLYCOSYLASE"/>
    <property type="match status" value="1"/>
</dbReference>
<organism evidence="8 9">
    <name type="scientific">Candidatus Marinarcus aquaticus</name>
    <dbReference type="NCBI Taxonomy" id="2044504"/>
    <lineage>
        <taxon>Bacteria</taxon>
        <taxon>Pseudomonadati</taxon>
        <taxon>Campylobacterota</taxon>
        <taxon>Epsilonproteobacteria</taxon>
        <taxon>Campylobacterales</taxon>
        <taxon>Arcobacteraceae</taxon>
        <taxon>Candidatus Marinarcus</taxon>
    </lineage>
</organism>
<keyword evidence="6 7" id="KW-0961">Cell wall biogenesis/degradation</keyword>
<dbReference type="Pfam" id="PF02618">
    <property type="entry name" value="YceG"/>
    <property type="match status" value="1"/>
</dbReference>
<comment type="catalytic activity">
    <reaction evidence="7">
        <text>a peptidoglycan chain = a peptidoglycan chain with N-acetyl-1,6-anhydromuramyl-[peptide] at the reducing end + a peptidoglycan chain with N-acetylglucosamine at the non-reducing end.</text>
        <dbReference type="EC" id="4.2.2.29"/>
    </reaction>
</comment>
<dbReference type="PANTHER" id="PTHR30518">
    <property type="entry name" value="ENDOLYTIC MUREIN TRANSGLYCOSYLASE"/>
    <property type="match status" value="1"/>
</dbReference>
<keyword evidence="3 7" id="KW-1133">Transmembrane helix</keyword>
<dbReference type="GO" id="GO:0005886">
    <property type="term" value="C:plasma membrane"/>
    <property type="evidence" value="ECO:0007669"/>
    <property type="project" value="UniProtKB-SubCell"/>
</dbReference>
<keyword evidence="5 7" id="KW-0456">Lyase</keyword>
<accession>A0A4Q0XRT1</accession>
<feature type="transmembrane region" description="Helical" evidence="7">
    <location>
        <begin position="21"/>
        <end position="42"/>
    </location>
</feature>
<comment type="similarity">
    <text evidence="7">Belongs to the transglycosylase MltG family.</text>
</comment>
<comment type="subcellular location">
    <subcellularLocation>
        <location evidence="7">Cell membrane</location>
        <topology evidence="7">Single-pass membrane protein</topology>
    </subcellularLocation>
</comment>
<evidence type="ECO:0000313" key="9">
    <source>
        <dbReference type="Proteomes" id="UP000290657"/>
    </source>
</evidence>
<sequence>MPTDKIKKAAIPKINIDIDKNLIVFNIIEFFLVLVIIVLFYVSIPLHSTKVIYIPKGSTSGIISYLNKSGYELNVLDKTIIRFLGYPQQGWIDLKSHKMAKGDFLYKLLTSKAALQTVTLIPGETSYFFIKDVAKTFGLSEKLLREAYNKYAFKNDGNILAESYHLPIGMSEENLIYYLINYTNNQYERISQKIFGEYNKEQWFYYIAIASVIQKEAANVEEMPYVSSVVHNRLKRGMPLQMDGTLNYGRFSHDRITARRLKEDKSSYNTYMNKGVPKHPVSAVSLDAIKAAIFPAKSDYLYFVRDKTTGKHTFSATYKQHVNSVNKNITYMRTTPKVKIEPKQEEIKQPKTQETSIFEQVKKEQAPSTIKNLWKSVN</sequence>
<proteinExistence type="inferred from homology"/>
<name>A0A4Q0XRT1_9BACT</name>
<dbReference type="EMBL" id="PDKN01000002">
    <property type="protein sequence ID" value="RXJ60227.1"/>
    <property type="molecule type" value="Genomic_DNA"/>
</dbReference>
<dbReference type="AlphaFoldDB" id="A0A4Q0XRT1"/>
<evidence type="ECO:0000256" key="5">
    <source>
        <dbReference type="ARBA" id="ARBA00023239"/>
    </source>
</evidence>
<gene>
    <name evidence="7" type="primary">mltG</name>
    <name evidence="8" type="ORF">CRV04_04285</name>
</gene>
<evidence type="ECO:0000256" key="4">
    <source>
        <dbReference type="ARBA" id="ARBA00023136"/>
    </source>
</evidence>
<evidence type="ECO:0000256" key="3">
    <source>
        <dbReference type="ARBA" id="ARBA00022989"/>
    </source>
</evidence>
<dbReference type="OrthoDB" id="9814591at2"/>
<evidence type="ECO:0000256" key="7">
    <source>
        <dbReference type="HAMAP-Rule" id="MF_02065"/>
    </source>
</evidence>
<dbReference type="GO" id="GO:0009252">
    <property type="term" value="P:peptidoglycan biosynthetic process"/>
    <property type="evidence" value="ECO:0007669"/>
    <property type="project" value="UniProtKB-UniRule"/>
</dbReference>
<reference evidence="8 9" key="1">
    <citation type="submission" date="2017-10" db="EMBL/GenBank/DDBJ databases">
        <title>Genomics of the genus Arcobacter.</title>
        <authorList>
            <person name="Perez-Cataluna A."/>
            <person name="Figueras M.J."/>
        </authorList>
    </citation>
    <scope>NUCLEOTIDE SEQUENCE [LARGE SCALE GENOMIC DNA]</scope>
    <source>
        <strain evidence="8 9">CECT 8987</strain>
    </source>
</reference>
<comment type="caution">
    <text evidence="8">The sequence shown here is derived from an EMBL/GenBank/DDBJ whole genome shotgun (WGS) entry which is preliminary data.</text>
</comment>
<evidence type="ECO:0000313" key="8">
    <source>
        <dbReference type="EMBL" id="RXJ60227.1"/>
    </source>
</evidence>
<evidence type="ECO:0000256" key="2">
    <source>
        <dbReference type="ARBA" id="ARBA00022692"/>
    </source>
</evidence>
<keyword evidence="4 7" id="KW-0472">Membrane</keyword>
<dbReference type="HAMAP" id="MF_02065">
    <property type="entry name" value="MltG"/>
    <property type="match status" value="1"/>
</dbReference>
<dbReference type="EC" id="4.2.2.29" evidence="7"/>
<keyword evidence="9" id="KW-1185">Reference proteome</keyword>
<evidence type="ECO:0000256" key="1">
    <source>
        <dbReference type="ARBA" id="ARBA00022475"/>
    </source>
</evidence>
<evidence type="ECO:0000256" key="6">
    <source>
        <dbReference type="ARBA" id="ARBA00023316"/>
    </source>
</evidence>
<dbReference type="Proteomes" id="UP000290657">
    <property type="component" value="Unassembled WGS sequence"/>
</dbReference>
<dbReference type="Gene3D" id="3.30.160.60">
    <property type="entry name" value="Classic Zinc Finger"/>
    <property type="match status" value="1"/>
</dbReference>
<dbReference type="InterPro" id="IPR003770">
    <property type="entry name" value="MLTG-like"/>
</dbReference>
<dbReference type="RefSeq" id="WP_128995576.1">
    <property type="nucleotide sequence ID" value="NZ_PDKN01000002.1"/>
</dbReference>
<protein>
    <recommendedName>
        <fullName evidence="7">Endolytic murein transglycosylase</fullName>
        <ecNumber evidence="7">4.2.2.29</ecNumber>
    </recommendedName>
    <alternativeName>
        <fullName evidence="7">Peptidoglycan lytic transglycosylase</fullName>
    </alternativeName>
    <alternativeName>
        <fullName evidence="7">Peptidoglycan polymerization terminase</fullName>
    </alternativeName>
</protein>
<keyword evidence="2 7" id="KW-0812">Transmembrane</keyword>
<dbReference type="NCBIfam" id="TIGR00247">
    <property type="entry name" value="endolytic transglycosylase MltG"/>
    <property type="match status" value="1"/>
</dbReference>
<dbReference type="GO" id="GO:0008932">
    <property type="term" value="F:lytic endotransglycosylase activity"/>
    <property type="evidence" value="ECO:0007669"/>
    <property type="project" value="UniProtKB-UniRule"/>
</dbReference>
<feature type="site" description="Important for catalytic activity" evidence="7">
    <location>
        <position position="216"/>
    </location>
</feature>
<dbReference type="GO" id="GO:0071555">
    <property type="term" value="P:cell wall organization"/>
    <property type="evidence" value="ECO:0007669"/>
    <property type="project" value="UniProtKB-KW"/>
</dbReference>